<protein>
    <submittedName>
        <fullName evidence="8">Galactokinase/mevalonate kinase</fullName>
    </submittedName>
</protein>
<evidence type="ECO:0000259" key="7">
    <source>
        <dbReference type="Pfam" id="PF08544"/>
    </source>
</evidence>
<evidence type="ECO:0000256" key="5">
    <source>
        <dbReference type="ARBA" id="ARBA00038121"/>
    </source>
</evidence>
<dbReference type="Proteomes" id="UP000034816">
    <property type="component" value="Unassembled WGS sequence"/>
</dbReference>
<sequence length="326" mass="36245">MIIVRSPLRITFGGGSSDLLSFANEYGGFCVSAAINKYVYVIVNRLFHEEVLLKYSELEKVRNISDIKHPTIREALKLLNFKTPQVEITTFSDIPTVGSGMGGSGAFSVALLRALYSHRNISKTSEEIAELACDININKLGYAQGKQDEYISALGGIMGLSFEANTGKVYHHPLAISFNTLTELKENLMLFYTGISHSTNDILKSQSEKVVSNDSDIISNLHEAKAIGYCSAKALENGDLTEFSILLNEQWENKRKRNGGEPEFIEKIYYGSFRHGVLGMKLVGSGKGGFFLAYAEDKNRVRKYMSENGLQELKFNFDYAGVKQIN</sequence>
<dbReference type="InterPro" id="IPR013750">
    <property type="entry name" value="GHMP_kinase_C_dom"/>
</dbReference>
<organism evidence="8 9">
    <name type="scientific">candidate division WS6 bacterium GW2011_GWF1_35_23</name>
    <dbReference type="NCBI Taxonomy" id="1619097"/>
    <lineage>
        <taxon>Bacteria</taxon>
        <taxon>Candidatus Dojkabacteria</taxon>
    </lineage>
</organism>
<keyword evidence="3 8" id="KW-0418">Kinase</keyword>
<dbReference type="InterPro" id="IPR052203">
    <property type="entry name" value="GHMP_Kinase-Related"/>
</dbReference>
<dbReference type="SUPFAM" id="SSF54211">
    <property type="entry name" value="Ribosomal protein S5 domain 2-like"/>
    <property type="match status" value="1"/>
</dbReference>
<dbReference type="Pfam" id="PF00288">
    <property type="entry name" value="GHMP_kinases_N"/>
    <property type="match status" value="1"/>
</dbReference>
<evidence type="ECO:0000256" key="3">
    <source>
        <dbReference type="ARBA" id="ARBA00022777"/>
    </source>
</evidence>
<keyword evidence="1" id="KW-0808">Transferase</keyword>
<evidence type="ECO:0000313" key="9">
    <source>
        <dbReference type="Proteomes" id="UP000034816"/>
    </source>
</evidence>
<dbReference type="PANTHER" id="PTHR32463:SF0">
    <property type="entry name" value="L-FUCOSE KINASE"/>
    <property type="match status" value="1"/>
</dbReference>
<comment type="similarity">
    <text evidence="5">Belongs to the GHMP kinase family.</text>
</comment>
<comment type="caution">
    <text evidence="8">The sequence shown here is derived from an EMBL/GenBank/DDBJ whole genome shotgun (WGS) entry which is preliminary data.</text>
</comment>
<feature type="domain" description="GHMP kinase C-terminal" evidence="7">
    <location>
        <begin position="232"/>
        <end position="305"/>
    </location>
</feature>
<dbReference type="PIRSF" id="PIRSF036406">
    <property type="entry name" value="Hept_kin"/>
    <property type="match status" value="1"/>
</dbReference>
<feature type="domain" description="GHMP kinase N-terminal" evidence="6">
    <location>
        <begin position="72"/>
        <end position="156"/>
    </location>
</feature>
<evidence type="ECO:0000256" key="4">
    <source>
        <dbReference type="ARBA" id="ARBA00022840"/>
    </source>
</evidence>
<evidence type="ECO:0000259" key="6">
    <source>
        <dbReference type="Pfam" id="PF00288"/>
    </source>
</evidence>
<dbReference type="GO" id="GO:0050201">
    <property type="term" value="F:fucokinase activity"/>
    <property type="evidence" value="ECO:0007669"/>
    <property type="project" value="TreeGrafter"/>
</dbReference>
<dbReference type="InterPro" id="IPR006204">
    <property type="entry name" value="GHMP_kinase_N_dom"/>
</dbReference>
<gene>
    <name evidence="8" type="ORF">UR73_C0010G0007</name>
</gene>
<dbReference type="AlphaFoldDB" id="A0A0G0C9B6"/>
<keyword evidence="2" id="KW-0547">Nucleotide-binding</keyword>
<evidence type="ECO:0000256" key="2">
    <source>
        <dbReference type="ARBA" id="ARBA00022741"/>
    </source>
</evidence>
<dbReference type="InterPro" id="IPR036554">
    <property type="entry name" value="GHMP_kinase_C_sf"/>
</dbReference>
<dbReference type="Pfam" id="PF08544">
    <property type="entry name" value="GHMP_kinases_C"/>
    <property type="match status" value="1"/>
</dbReference>
<proteinExistence type="inferred from homology"/>
<keyword evidence="4" id="KW-0067">ATP-binding</keyword>
<evidence type="ECO:0000256" key="1">
    <source>
        <dbReference type="ARBA" id="ARBA00022679"/>
    </source>
</evidence>
<accession>A0A0G0C9B6</accession>
<dbReference type="SUPFAM" id="SSF55060">
    <property type="entry name" value="GHMP Kinase, C-terminal domain"/>
    <property type="match status" value="1"/>
</dbReference>
<reference evidence="8 9" key="1">
    <citation type="journal article" date="2015" name="Nature">
        <title>rRNA introns, odd ribosomes, and small enigmatic genomes across a large radiation of phyla.</title>
        <authorList>
            <person name="Brown C.T."/>
            <person name="Hug L.A."/>
            <person name="Thomas B.C."/>
            <person name="Sharon I."/>
            <person name="Castelle C.J."/>
            <person name="Singh A."/>
            <person name="Wilkins M.J."/>
            <person name="Williams K.H."/>
            <person name="Banfield J.F."/>
        </authorList>
    </citation>
    <scope>NUCLEOTIDE SEQUENCE [LARGE SCALE GENOMIC DNA]</scope>
</reference>
<dbReference type="PRINTS" id="PR00960">
    <property type="entry name" value="LMBPPROTEIN"/>
</dbReference>
<dbReference type="GO" id="GO:0005524">
    <property type="term" value="F:ATP binding"/>
    <property type="evidence" value="ECO:0007669"/>
    <property type="project" value="UniProtKB-KW"/>
</dbReference>
<dbReference type="GO" id="GO:0042352">
    <property type="term" value="P:GDP-L-fucose salvage"/>
    <property type="evidence" value="ECO:0007669"/>
    <property type="project" value="TreeGrafter"/>
</dbReference>
<dbReference type="Gene3D" id="3.30.230.120">
    <property type="match status" value="1"/>
</dbReference>
<dbReference type="InterPro" id="IPR001174">
    <property type="entry name" value="HddA/FKP"/>
</dbReference>
<dbReference type="InterPro" id="IPR014606">
    <property type="entry name" value="Heptose_7-P_kinase"/>
</dbReference>
<dbReference type="InterPro" id="IPR020568">
    <property type="entry name" value="Ribosomal_Su5_D2-typ_SF"/>
</dbReference>
<name>A0A0G0C9B6_9BACT</name>
<evidence type="ECO:0000313" key="8">
    <source>
        <dbReference type="EMBL" id="KKP77813.1"/>
    </source>
</evidence>
<dbReference type="EMBL" id="LBQH01000010">
    <property type="protein sequence ID" value="KKP77813.1"/>
    <property type="molecule type" value="Genomic_DNA"/>
</dbReference>
<dbReference type="PANTHER" id="PTHR32463">
    <property type="entry name" value="L-FUCOSE KINASE"/>
    <property type="match status" value="1"/>
</dbReference>